<organism evidence="1 2">
    <name type="scientific">Prymnesium parvum</name>
    <name type="common">Toxic golden alga</name>
    <dbReference type="NCBI Taxonomy" id="97485"/>
    <lineage>
        <taxon>Eukaryota</taxon>
        <taxon>Haptista</taxon>
        <taxon>Haptophyta</taxon>
        <taxon>Prymnesiophyceae</taxon>
        <taxon>Prymnesiales</taxon>
        <taxon>Prymnesiaceae</taxon>
        <taxon>Prymnesium</taxon>
    </lineage>
</organism>
<dbReference type="EMBL" id="JBGBPQ010000019">
    <property type="protein sequence ID" value="KAL1504740.1"/>
    <property type="molecule type" value="Genomic_DNA"/>
</dbReference>
<reference evidence="1 2" key="1">
    <citation type="journal article" date="2024" name="Science">
        <title>Giant polyketide synthase enzymes in the biosynthesis of giant marine polyether toxins.</title>
        <authorList>
            <person name="Fallon T.R."/>
            <person name="Shende V.V."/>
            <person name="Wierzbicki I.H."/>
            <person name="Pendleton A.L."/>
            <person name="Watervoot N.F."/>
            <person name="Auber R.P."/>
            <person name="Gonzalez D.J."/>
            <person name="Wisecaver J.H."/>
            <person name="Moore B.S."/>
        </authorList>
    </citation>
    <scope>NUCLEOTIDE SEQUENCE [LARGE SCALE GENOMIC DNA]</scope>
    <source>
        <strain evidence="1 2">12B1</strain>
    </source>
</reference>
<sequence>MNPQMWRGRETEKSWAGAEAELTRHRYAAHPTTRGIGTCRTRCVEPVCDARARRTRCAWLAWCWVPSSSRDTMAAAHGEAHGVADAARKPNTSRSVRCTHLRYPRAPHSMCTVVARPRGVVGE</sequence>
<dbReference type="Proteomes" id="UP001515480">
    <property type="component" value="Unassembled WGS sequence"/>
</dbReference>
<accession>A0AB34IRH1</accession>
<comment type="caution">
    <text evidence="1">The sequence shown here is derived from an EMBL/GenBank/DDBJ whole genome shotgun (WGS) entry which is preliminary data.</text>
</comment>
<dbReference type="AlphaFoldDB" id="A0AB34IRH1"/>
<gene>
    <name evidence="1" type="ORF">AB1Y20_008517</name>
</gene>
<evidence type="ECO:0000313" key="1">
    <source>
        <dbReference type="EMBL" id="KAL1504740.1"/>
    </source>
</evidence>
<proteinExistence type="predicted"/>
<name>A0AB34IRH1_PRYPA</name>
<protein>
    <submittedName>
        <fullName evidence="1">Uncharacterized protein</fullName>
    </submittedName>
</protein>
<evidence type="ECO:0000313" key="2">
    <source>
        <dbReference type="Proteomes" id="UP001515480"/>
    </source>
</evidence>
<keyword evidence="2" id="KW-1185">Reference proteome</keyword>